<organism evidence="1 2">
    <name type="scientific">Planococcus wigleyi</name>
    <dbReference type="NCBI Taxonomy" id="2762216"/>
    <lineage>
        <taxon>Bacteria</taxon>
        <taxon>Bacillati</taxon>
        <taxon>Bacillota</taxon>
        <taxon>Bacilli</taxon>
        <taxon>Bacillales</taxon>
        <taxon>Caryophanaceae</taxon>
        <taxon>Planococcus</taxon>
    </lineage>
</organism>
<name>A0ABR8WIE8_9BACL</name>
<dbReference type="EMBL" id="JACSPU010000015">
    <property type="protein sequence ID" value="MBD8016838.1"/>
    <property type="molecule type" value="Genomic_DNA"/>
</dbReference>
<evidence type="ECO:0000313" key="2">
    <source>
        <dbReference type="Proteomes" id="UP000658980"/>
    </source>
</evidence>
<keyword evidence="2" id="KW-1185">Reference proteome</keyword>
<proteinExistence type="predicted"/>
<dbReference type="Proteomes" id="UP000658980">
    <property type="component" value="Unassembled WGS sequence"/>
</dbReference>
<sequence>MIQFDRIENNRVYLGFTQVELDSILSLLEKHLPDEEITKRLDVLAMVFKKESDPKKRR</sequence>
<dbReference type="RefSeq" id="WP_191716987.1">
    <property type="nucleotide sequence ID" value="NZ_JACSPU010000015.1"/>
</dbReference>
<evidence type="ECO:0000313" key="1">
    <source>
        <dbReference type="EMBL" id="MBD8016838.1"/>
    </source>
</evidence>
<protein>
    <submittedName>
        <fullName evidence="1">Uncharacterized protein</fullName>
    </submittedName>
</protein>
<gene>
    <name evidence="1" type="ORF">H9630_18705</name>
</gene>
<reference evidence="1 2" key="1">
    <citation type="submission" date="2020-08" db="EMBL/GenBank/DDBJ databases">
        <title>A Genomic Blueprint of the Chicken Gut Microbiome.</title>
        <authorList>
            <person name="Gilroy R."/>
            <person name="Ravi A."/>
            <person name="Getino M."/>
            <person name="Pursley I."/>
            <person name="Horton D.L."/>
            <person name="Alikhan N.-F."/>
            <person name="Baker D."/>
            <person name="Gharbi K."/>
            <person name="Hall N."/>
            <person name="Watson M."/>
            <person name="Adriaenssens E.M."/>
            <person name="Foster-Nyarko E."/>
            <person name="Jarju S."/>
            <person name="Secka A."/>
            <person name="Antonio M."/>
            <person name="Oren A."/>
            <person name="Chaudhuri R."/>
            <person name="La Ragione R.M."/>
            <person name="Hildebrand F."/>
            <person name="Pallen M.J."/>
        </authorList>
    </citation>
    <scope>NUCLEOTIDE SEQUENCE [LARGE SCALE GENOMIC DNA]</scope>
    <source>
        <strain evidence="1 2">Sa1BUA13</strain>
    </source>
</reference>
<comment type="caution">
    <text evidence="1">The sequence shown here is derived from an EMBL/GenBank/DDBJ whole genome shotgun (WGS) entry which is preliminary data.</text>
</comment>
<accession>A0ABR8WIE8</accession>